<evidence type="ECO:0000313" key="14">
    <source>
        <dbReference type="Proteomes" id="UP000433483"/>
    </source>
</evidence>
<accession>A0A6A3QG16</accession>
<feature type="signal peptide" evidence="2">
    <location>
        <begin position="1"/>
        <end position="18"/>
    </location>
</feature>
<dbReference type="Proteomes" id="UP000437068">
    <property type="component" value="Unassembled WGS sequence"/>
</dbReference>
<dbReference type="EMBL" id="QXGF01002288">
    <property type="protein sequence ID" value="KAE8925343.1"/>
    <property type="molecule type" value="Genomic_DNA"/>
</dbReference>
<evidence type="ECO:0000313" key="19">
    <source>
        <dbReference type="Proteomes" id="UP000460718"/>
    </source>
</evidence>
<evidence type="ECO:0000313" key="16">
    <source>
        <dbReference type="Proteomes" id="UP000440367"/>
    </source>
</evidence>
<dbReference type="Proteomes" id="UP000429523">
    <property type="component" value="Unassembled WGS sequence"/>
</dbReference>
<evidence type="ECO:0000313" key="8">
    <source>
        <dbReference type="EMBL" id="KAE9177495.1"/>
    </source>
</evidence>
<gene>
    <name evidence="11" type="ORF">PF001_g24158</name>
    <name evidence="10" type="ORF">PF002_g25776</name>
    <name evidence="9" type="ORF">PF004_g23312</name>
    <name evidence="8" type="ORF">PF005_g24470</name>
    <name evidence="7" type="ORF">PF006_g24182</name>
    <name evidence="6" type="ORF">PF007_g24984</name>
    <name evidence="12" type="ORF">PF008_g24386</name>
    <name evidence="3" type="ORF">PF009_g24446</name>
    <name evidence="5" type="ORF">PF010_g24425</name>
    <name evidence="4" type="ORF">PF011_g23725</name>
</gene>
<evidence type="ECO:0000313" key="11">
    <source>
        <dbReference type="EMBL" id="KAE9280591.1"/>
    </source>
</evidence>
<dbReference type="OrthoDB" id="10322788at2759"/>
<evidence type="ECO:0000313" key="20">
    <source>
        <dbReference type="Proteomes" id="UP000476176"/>
    </source>
</evidence>
<dbReference type="Proteomes" id="UP000440367">
    <property type="component" value="Unassembled WGS sequence"/>
</dbReference>
<protein>
    <recommendedName>
        <fullName evidence="23">RxLR effector protein</fullName>
    </recommendedName>
</protein>
<name>A0A6A3QG16_9STRA</name>
<sequence length="58" mass="6262">MIAENLIALAIALVLLWTQDLRFTDCGTLRANAAITGRPGTGKRDTPSATARRAPRVR</sequence>
<feature type="region of interest" description="Disordered" evidence="1">
    <location>
        <begin position="34"/>
        <end position="58"/>
    </location>
</feature>
<feature type="chain" id="PRO_5036165700" description="RxLR effector protein" evidence="2">
    <location>
        <begin position="19"/>
        <end position="58"/>
    </location>
</feature>
<evidence type="ECO:0000313" key="21">
    <source>
        <dbReference type="Proteomes" id="UP000486351"/>
    </source>
</evidence>
<dbReference type="EMBL" id="QXGE01002598">
    <property type="protein sequence ID" value="KAE9280591.1"/>
    <property type="molecule type" value="Genomic_DNA"/>
</dbReference>
<dbReference type="EMBL" id="QXGA01002617">
    <property type="protein sequence ID" value="KAE9094599.1"/>
    <property type="molecule type" value="Genomic_DNA"/>
</dbReference>
<dbReference type="EMBL" id="QXFX01002631">
    <property type="protein sequence ID" value="KAE9075139.1"/>
    <property type="molecule type" value="Genomic_DNA"/>
</dbReference>
<evidence type="ECO:0000313" key="3">
    <source>
        <dbReference type="EMBL" id="KAE8925343.1"/>
    </source>
</evidence>
<dbReference type="EMBL" id="QXFY01002598">
    <property type="protein sequence ID" value="KAE9295006.1"/>
    <property type="molecule type" value="Genomic_DNA"/>
</dbReference>
<dbReference type="EMBL" id="QXGC01002479">
    <property type="protein sequence ID" value="KAE9185614.1"/>
    <property type="molecule type" value="Genomic_DNA"/>
</dbReference>
<dbReference type="AlphaFoldDB" id="A0A6A3QG16"/>
<dbReference type="Proteomes" id="UP000476176">
    <property type="component" value="Unassembled WGS sequence"/>
</dbReference>
<dbReference type="Proteomes" id="UP000460718">
    <property type="component" value="Unassembled WGS sequence"/>
</dbReference>
<evidence type="ECO:0000313" key="5">
    <source>
        <dbReference type="EMBL" id="KAE9075139.1"/>
    </source>
</evidence>
<reference evidence="13 14" key="1">
    <citation type="submission" date="2018-08" db="EMBL/GenBank/DDBJ databases">
        <title>Genomic investigation of the strawberry pathogen Phytophthora fragariae indicates pathogenicity is determined by transcriptional variation in three key races.</title>
        <authorList>
            <person name="Adams T.M."/>
            <person name="Armitage A.D."/>
            <person name="Sobczyk M.K."/>
            <person name="Bates H.J."/>
            <person name="Dunwell J.M."/>
            <person name="Nellist C.F."/>
            <person name="Harrison R.J."/>
        </authorList>
    </citation>
    <scope>NUCLEOTIDE SEQUENCE [LARGE SCALE GENOMIC DNA]</scope>
    <source>
        <strain evidence="11 15">A4</strain>
        <strain evidence="10 16">BC-1</strain>
        <strain evidence="9 20">BC-23</strain>
        <strain evidence="8 14">NOV-27</strain>
        <strain evidence="7 17">NOV-5</strain>
        <strain evidence="6 18">NOV-71</strain>
        <strain evidence="12 21">NOV-77</strain>
        <strain evidence="3 13">NOV-9</strain>
        <strain evidence="5 22">ONT-3</strain>
        <strain evidence="4 19">SCRP245</strain>
    </source>
</reference>
<evidence type="ECO:0000256" key="1">
    <source>
        <dbReference type="SAM" id="MobiDB-lite"/>
    </source>
</evidence>
<evidence type="ECO:0000313" key="10">
    <source>
        <dbReference type="EMBL" id="KAE9186785.1"/>
    </source>
</evidence>
<dbReference type="EMBL" id="QXGD01002581">
    <property type="protein sequence ID" value="KAE9186785.1"/>
    <property type="molecule type" value="Genomic_DNA"/>
</dbReference>
<dbReference type="EMBL" id="QXFW01002577">
    <property type="protein sequence ID" value="KAE8977248.1"/>
    <property type="molecule type" value="Genomic_DNA"/>
</dbReference>
<evidence type="ECO:0000313" key="4">
    <source>
        <dbReference type="EMBL" id="KAE8977248.1"/>
    </source>
</evidence>
<evidence type="ECO:0008006" key="23">
    <source>
        <dbReference type="Google" id="ProtNLM"/>
    </source>
</evidence>
<evidence type="ECO:0000313" key="17">
    <source>
        <dbReference type="Proteomes" id="UP000440732"/>
    </source>
</evidence>
<evidence type="ECO:0000313" key="9">
    <source>
        <dbReference type="EMBL" id="KAE9185614.1"/>
    </source>
</evidence>
<evidence type="ECO:0000313" key="12">
    <source>
        <dbReference type="EMBL" id="KAE9295006.1"/>
    </source>
</evidence>
<evidence type="ECO:0000313" key="7">
    <source>
        <dbReference type="EMBL" id="KAE9094599.1"/>
    </source>
</evidence>
<keyword evidence="2" id="KW-0732">Signal</keyword>
<comment type="caution">
    <text evidence="6">The sequence shown here is derived from an EMBL/GenBank/DDBJ whole genome shotgun (WGS) entry which is preliminary data.</text>
</comment>
<evidence type="ECO:0000313" key="22">
    <source>
        <dbReference type="Proteomes" id="UP000488956"/>
    </source>
</evidence>
<evidence type="ECO:0000313" key="18">
    <source>
        <dbReference type="Proteomes" id="UP000441208"/>
    </source>
</evidence>
<organism evidence="6 18">
    <name type="scientific">Phytophthora fragariae</name>
    <dbReference type="NCBI Taxonomy" id="53985"/>
    <lineage>
        <taxon>Eukaryota</taxon>
        <taxon>Sar</taxon>
        <taxon>Stramenopiles</taxon>
        <taxon>Oomycota</taxon>
        <taxon>Peronosporomycetes</taxon>
        <taxon>Peronosporales</taxon>
        <taxon>Peronosporaceae</taxon>
        <taxon>Phytophthora</taxon>
    </lineage>
</organism>
<dbReference type="Proteomes" id="UP000440732">
    <property type="component" value="Unassembled WGS sequence"/>
</dbReference>
<dbReference type="Proteomes" id="UP000441208">
    <property type="component" value="Unassembled WGS sequence"/>
</dbReference>
<dbReference type="Proteomes" id="UP000433483">
    <property type="component" value="Unassembled WGS sequence"/>
</dbReference>
<keyword evidence="14" id="KW-1185">Reference proteome</keyword>
<evidence type="ECO:0000313" key="6">
    <source>
        <dbReference type="EMBL" id="KAE9075490.1"/>
    </source>
</evidence>
<evidence type="ECO:0000313" key="13">
    <source>
        <dbReference type="Proteomes" id="UP000429523"/>
    </source>
</evidence>
<dbReference type="EMBL" id="QXFZ01002600">
    <property type="protein sequence ID" value="KAE9075490.1"/>
    <property type="molecule type" value="Genomic_DNA"/>
</dbReference>
<evidence type="ECO:0000256" key="2">
    <source>
        <dbReference type="SAM" id="SignalP"/>
    </source>
</evidence>
<proteinExistence type="predicted"/>
<dbReference type="Proteomes" id="UP000486351">
    <property type="component" value="Unassembled WGS sequence"/>
</dbReference>
<dbReference type="Proteomes" id="UP000488956">
    <property type="component" value="Unassembled WGS sequence"/>
</dbReference>
<dbReference type="EMBL" id="QXGB01002489">
    <property type="protein sequence ID" value="KAE9177495.1"/>
    <property type="molecule type" value="Genomic_DNA"/>
</dbReference>
<evidence type="ECO:0000313" key="15">
    <source>
        <dbReference type="Proteomes" id="UP000437068"/>
    </source>
</evidence>